<dbReference type="AlphaFoldDB" id="A0A1M6ZN99"/>
<dbReference type="EMBL" id="FRAP01000024">
    <property type="protein sequence ID" value="SHL31900.1"/>
    <property type="molecule type" value="Genomic_DNA"/>
</dbReference>
<feature type="transmembrane region" description="Helical" evidence="2">
    <location>
        <begin position="67"/>
        <end position="90"/>
    </location>
</feature>
<keyword evidence="2" id="KW-0472">Membrane</keyword>
<feature type="compositionally biased region" description="Basic and acidic residues" evidence="1">
    <location>
        <begin position="124"/>
        <end position="140"/>
    </location>
</feature>
<dbReference type="Proteomes" id="UP000184363">
    <property type="component" value="Unassembled WGS sequence"/>
</dbReference>
<evidence type="ECO:0000256" key="1">
    <source>
        <dbReference type="SAM" id="MobiDB-lite"/>
    </source>
</evidence>
<dbReference type="RefSeq" id="WP_073459919.1">
    <property type="nucleotide sequence ID" value="NZ_CALGVN010000043.1"/>
</dbReference>
<evidence type="ECO:0000256" key="2">
    <source>
        <dbReference type="SAM" id="Phobius"/>
    </source>
</evidence>
<keyword evidence="2" id="KW-0812">Transmembrane</keyword>
<evidence type="ECO:0000313" key="3">
    <source>
        <dbReference type="EMBL" id="SHL31900.1"/>
    </source>
</evidence>
<protein>
    <submittedName>
        <fullName evidence="3">Uncharacterized protein</fullName>
    </submittedName>
</protein>
<organism evidence="3 4">
    <name type="scientific">Pseudonocardia thermophila</name>
    <dbReference type="NCBI Taxonomy" id="1848"/>
    <lineage>
        <taxon>Bacteria</taxon>
        <taxon>Bacillati</taxon>
        <taxon>Actinomycetota</taxon>
        <taxon>Actinomycetes</taxon>
        <taxon>Pseudonocardiales</taxon>
        <taxon>Pseudonocardiaceae</taxon>
        <taxon>Pseudonocardia</taxon>
    </lineage>
</organism>
<keyword evidence="2" id="KW-1133">Transmembrane helix</keyword>
<feature type="region of interest" description="Disordered" evidence="1">
    <location>
        <begin position="117"/>
        <end position="140"/>
    </location>
</feature>
<accession>A0A1M6ZN99</accession>
<name>A0A1M6ZN99_PSETH</name>
<evidence type="ECO:0000313" key="4">
    <source>
        <dbReference type="Proteomes" id="UP000184363"/>
    </source>
</evidence>
<feature type="transmembrane region" description="Helical" evidence="2">
    <location>
        <begin position="25"/>
        <end position="47"/>
    </location>
</feature>
<proteinExistence type="predicted"/>
<dbReference type="OrthoDB" id="3579874at2"/>
<sequence>MDSGHAPSRTTPCARRYRGPSGVGHTLVVLCAWALAGLVTLAVAAKTKIGPVVVELTRSHGVHAGDVLAAVVMSLFAMTVTVLVIAHFWAARRRARRAHRYAAVGYGTLRCDARAHGRQQGPARAHDHDGHDRSRYAYRR</sequence>
<dbReference type="STRING" id="1848.SAMN05443637_12472"/>
<keyword evidence="4" id="KW-1185">Reference proteome</keyword>
<reference evidence="3 4" key="1">
    <citation type="submission" date="2016-11" db="EMBL/GenBank/DDBJ databases">
        <authorList>
            <person name="Jaros S."/>
            <person name="Januszkiewicz K."/>
            <person name="Wedrychowicz H."/>
        </authorList>
    </citation>
    <scope>NUCLEOTIDE SEQUENCE [LARGE SCALE GENOMIC DNA]</scope>
    <source>
        <strain evidence="3 4">DSM 43832</strain>
    </source>
</reference>
<gene>
    <name evidence="3" type="ORF">SAMN05443637_12472</name>
</gene>